<dbReference type="VEuPathDB" id="VectorBase:BGLAX_041501"/>
<keyword evidence="1" id="KW-0732">Signal</keyword>
<dbReference type="OrthoDB" id="6210326at2759"/>
<dbReference type="Proteomes" id="UP000076420">
    <property type="component" value="Unassembled WGS sequence"/>
</dbReference>
<feature type="chain" id="PRO_5013242960" evidence="1">
    <location>
        <begin position="20"/>
        <end position="150"/>
    </location>
</feature>
<feature type="signal peptide" evidence="1">
    <location>
        <begin position="1"/>
        <end position="19"/>
    </location>
</feature>
<evidence type="ECO:0000313" key="2">
    <source>
        <dbReference type="EnsemblMetazoa" id="BGLB037163-PA"/>
    </source>
</evidence>
<protein>
    <submittedName>
        <fullName evidence="2">Uncharacterized protein</fullName>
    </submittedName>
</protein>
<dbReference type="KEGG" id="bgt:106079133"/>
<sequence>MKSFSALLCCMVLVYPCKASVLGLLDLNNIKDTVSKTVEGLPVVGGIASGALNTAGGLTSVAGKRGEFPFLGGPGKREALDEEDKRALFDLVQGLTDTVGQTLEGVPVLGGLASGVVKTAGGLGGATGTGSGLLKRNLADKVVSTSERIT</sequence>
<dbReference type="EnsemblMetazoa" id="BGLB037163-RA">
    <property type="protein sequence ID" value="BGLB037163-PA"/>
    <property type="gene ID" value="BGLB037163"/>
</dbReference>
<reference evidence="2" key="1">
    <citation type="submission" date="2020-05" db="UniProtKB">
        <authorList>
            <consortium name="EnsemblMetazoa"/>
        </authorList>
    </citation>
    <scope>IDENTIFICATION</scope>
    <source>
        <strain evidence="2">BB02</strain>
    </source>
</reference>
<accession>A0A2C9M0N5</accession>
<name>A0A2C9M0N5_BIOGL</name>
<dbReference type="AlphaFoldDB" id="A0A2C9M0N5"/>
<evidence type="ECO:0000256" key="1">
    <source>
        <dbReference type="SAM" id="SignalP"/>
    </source>
</evidence>
<dbReference type="VEuPathDB" id="VectorBase:BGLB037163"/>
<organism evidence="2 3">
    <name type="scientific">Biomphalaria glabrata</name>
    <name type="common">Bloodfluke planorb</name>
    <name type="synonym">Freshwater snail</name>
    <dbReference type="NCBI Taxonomy" id="6526"/>
    <lineage>
        <taxon>Eukaryota</taxon>
        <taxon>Metazoa</taxon>
        <taxon>Spiralia</taxon>
        <taxon>Lophotrochozoa</taxon>
        <taxon>Mollusca</taxon>
        <taxon>Gastropoda</taxon>
        <taxon>Heterobranchia</taxon>
        <taxon>Euthyneura</taxon>
        <taxon>Panpulmonata</taxon>
        <taxon>Hygrophila</taxon>
        <taxon>Lymnaeoidea</taxon>
        <taxon>Planorbidae</taxon>
        <taxon>Biomphalaria</taxon>
    </lineage>
</organism>
<evidence type="ECO:0000313" key="3">
    <source>
        <dbReference type="Proteomes" id="UP000076420"/>
    </source>
</evidence>
<gene>
    <name evidence="2" type="primary">106079133</name>
</gene>
<proteinExistence type="predicted"/>